<accession>Q0CCI8</accession>
<keyword evidence="3" id="KW-0804">Transcription</keyword>
<evidence type="ECO:0000256" key="5">
    <source>
        <dbReference type="SAM" id="MobiDB-lite"/>
    </source>
</evidence>
<evidence type="ECO:0000256" key="3">
    <source>
        <dbReference type="ARBA" id="ARBA00023163"/>
    </source>
</evidence>
<dbReference type="InterPro" id="IPR007219">
    <property type="entry name" value="XnlR_reg_dom"/>
</dbReference>
<dbReference type="RefSeq" id="XP_001217182.1">
    <property type="nucleotide sequence ID" value="XM_001217181.1"/>
</dbReference>
<dbReference type="eggNOG" id="ENOG502SHVI">
    <property type="taxonomic scope" value="Eukaryota"/>
</dbReference>
<dbReference type="AlphaFoldDB" id="Q0CCI8"/>
<feature type="compositionally biased region" description="Basic and acidic residues" evidence="5">
    <location>
        <begin position="577"/>
        <end position="591"/>
    </location>
</feature>
<dbReference type="Pfam" id="PF04082">
    <property type="entry name" value="Fungal_trans"/>
    <property type="match status" value="1"/>
</dbReference>
<dbReference type="VEuPathDB" id="FungiDB:ATEG_08596"/>
<evidence type="ECO:0000313" key="7">
    <source>
        <dbReference type="EMBL" id="EAU30728.1"/>
    </source>
</evidence>
<evidence type="ECO:0000313" key="8">
    <source>
        <dbReference type="Proteomes" id="UP000007963"/>
    </source>
</evidence>
<evidence type="ECO:0000256" key="4">
    <source>
        <dbReference type="ARBA" id="ARBA00023242"/>
    </source>
</evidence>
<organism evidence="7 8">
    <name type="scientific">Aspergillus terreus (strain NIH 2624 / FGSC A1156)</name>
    <dbReference type="NCBI Taxonomy" id="341663"/>
    <lineage>
        <taxon>Eukaryota</taxon>
        <taxon>Fungi</taxon>
        <taxon>Dikarya</taxon>
        <taxon>Ascomycota</taxon>
        <taxon>Pezizomycotina</taxon>
        <taxon>Eurotiomycetes</taxon>
        <taxon>Eurotiomycetidae</taxon>
        <taxon>Eurotiales</taxon>
        <taxon>Aspergillaceae</taxon>
        <taxon>Aspergillus</taxon>
        <taxon>Aspergillus subgen. Circumdati</taxon>
    </lineage>
</organism>
<dbReference type="InterPro" id="IPR050613">
    <property type="entry name" value="Sec_Metabolite_Reg"/>
</dbReference>
<dbReference type="STRING" id="341663.Q0CCI8"/>
<proteinExistence type="predicted"/>
<dbReference type="GO" id="GO:0008270">
    <property type="term" value="F:zinc ion binding"/>
    <property type="evidence" value="ECO:0007669"/>
    <property type="project" value="InterPro"/>
</dbReference>
<dbReference type="OrthoDB" id="4934715at2759"/>
<dbReference type="GeneID" id="4323060"/>
<keyword evidence="4" id="KW-0539">Nucleus</keyword>
<dbReference type="HOGENOM" id="CLU_007426_5_1_1"/>
<sequence>MVVKLTTSYDAQQHHLEQMCTYADLPSLSPSCRTLHEDSTTTERFGEYSSPSLNGVGGLATPSISASAPSLDSTDLHLSRTGTGFKEPTHWTSVLSGVTETKDQSASDEGSSPLEQNVLLFAGCQHAADQELLNSMPPRRECDSLVAFYFRAQEYRSVIHPTEFLKRYNAFWENPSVASVSWIGLLYSIFCLTSQVQSQEPGLWRPQNSGSLVWSPTTLHKILVYRERVVQCLVRSQFAKGGPDIIETLVHYLLIESYLNSDSNTGVWLLMGNIVQIAVRMGYHRDPQHFKSLSPYQGEMRRRMWAMIYSLDIGFSTRLGLPSSIKHSLSDTRPPRNLQDRDFDARSTELPADRPIEELTSSTVLIAKLHVATSIGAITDLVCNPLPLSYEDLITVNSELDSTYATIPDPCKFRPMAESLLDSPSVVFQRINFYMHYQRAKILINWKFLGTSKDNNGSSQCRHIVIEAASEIMRLQHRMAEDFDVLDASRPTGLVDSCFINNGYFLASSIACFVVQHRKDWLSAPALSEVRSLLEKSLAIWSRTNELSNEANKVLAALRIVLGKAKEPTTHSTMDVDGGKDPKITAGVERV</sequence>
<dbReference type="Proteomes" id="UP000007963">
    <property type="component" value="Unassembled WGS sequence"/>
</dbReference>
<keyword evidence="2" id="KW-0805">Transcription regulation</keyword>
<evidence type="ECO:0000256" key="1">
    <source>
        <dbReference type="ARBA" id="ARBA00004123"/>
    </source>
</evidence>
<comment type="subcellular location">
    <subcellularLocation>
        <location evidence="1">Nucleus</location>
    </subcellularLocation>
</comment>
<protein>
    <recommendedName>
        <fullName evidence="6">Xylanolytic transcriptional activator regulatory domain-containing protein</fullName>
    </recommendedName>
</protein>
<dbReference type="PANTHER" id="PTHR31001:SF49">
    <property type="entry name" value="ZN(II)2CYS6 TRANSCRIPTION FACTOR (EUROFUNG)"/>
    <property type="match status" value="1"/>
</dbReference>
<dbReference type="PANTHER" id="PTHR31001">
    <property type="entry name" value="UNCHARACTERIZED TRANSCRIPTIONAL REGULATORY PROTEIN"/>
    <property type="match status" value="1"/>
</dbReference>
<dbReference type="CDD" id="cd12148">
    <property type="entry name" value="fungal_TF_MHR"/>
    <property type="match status" value="1"/>
</dbReference>
<evidence type="ECO:0000259" key="6">
    <source>
        <dbReference type="SMART" id="SM00906"/>
    </source>
</evidence>
<dbReference type="GO" id="GO:0006351">
    <property type="term" value="P:DNA-templated transcription"/>
    <property type="evidence" value="ECO:0007669"/>
    <property type="project" value="InterPro"/>
</dbReference>
<name>Q0CCI8_ASPTN</name>
<dbReference type="OMA" id="FCQLYQE"/>
<gene>
    <name evidence="7" type="ORF">ATEG_08596</name>
</gene>
<dbReference type="EMBL" id="CH476606">
    <property type="protein sequence ID" value="EAU30728.1"/>
    <property type="molecule type" value="Genomic_DNA"/>
</dbReference>
<feature type="region of interest" description="Disordered" evidence="5">
    <location>
        <begin position="569"/>
        <end position="591"/>
    </location>
</feature>
<dbReference type="GO" id="GO:0005634">
    <property type="term" value="C:nucleus"/>
    <property type="evidence" value="ECO:0007669"/>
    <property type="project" value="UniProtKB-SubCell"/>
</dbReference>
<feature type="domain" description="Xylanolytic transcriptional activator regulatory" evidence="6">
    <location>
        <begin position="267"/>
        <end position="341"/>
    </location>
</feature>
<reference evidence="8" key="1">
    <citation type="submission" date="2005-09" db="EMBL/GenBank/DDBJ databases">
        <title>Annotation of the Aspergillus terreus NIH2624 genome.</title>
        <authorList>
            <person name="Birren B.W."/>
            <person name="Lander E.S."/>
            <person name="Galagan J.E."/>
            <person name="Nusbaum C."/>
            <person name="Devon K."/>
            <person name="Henn M."/>
            <person name="Ma L.-J."/>
            <person name="Jaffe D.B."/>
            <person name="Butler J."/>
            <person name="Alvarez P."/>
            <person name="Gnerre S."/>
            <person name="Grabherr M."/>
            <person name="Kleber M."/>
            <person name="Mauceli E.W."/>
            <person name="Brockman W."/>
            <person name="Rounsley S."/>
            <person name="Young S.K."/>
            <person name="LaButti K."/>
            <person name="Pushparaj V."/>
            <person name="DeCaprio D."/>
            <person name="Crawford M."/>
            <person name="Koehrsen M."/>
            <person name="Engels R."/>
            <person name="Montgomery P."/>
            <person name="Pearson M."/>
            <person name="Howarth C."/>
            <person name="Larson L."/>
            <person name="Luoma S."/>
            <person name="White J."/>
            <person name="Alvarado L."/>
            <person name="Kodira C.D."/>
            <person name="Zeng Q."/>
            <person name="Oleary S."/>
            <person name="Yandava C."/>
            <person name="Denning D.W."/>
            <person name="Nierman W.C."/>
            <person name="Milne T."/>
            <person name="Madden K."/>
        </authorList>
    </citation>
    <scope>NUCLEOTIDE SEQUENCE [LARGE SCALE GENOMIC DNA]</scope>
    <source>
        <strain evidence="8">NIH 2624 / FGSC A1156</strain>
    </source>
</reference>
<evidence type="ECO:0000256" key="2">
    <source>
        <dbReference type="ARBA" id="ARBA00023015"/>
    </source>
</evidence>
<dbReference type="SMART" id="SM00906">
    <property type="entry name" value="Fungal_trans"/>
    <property type="match status" value="1"/>
</dbReference>
<dbReference type="GO" id="GO:0003677">
    <property type="term" value="F:DNA binding"/>
    <property type="evidence" value="ECO:0007669"/>
    <property type="project" value="InterPro"/>
</dbReference>